<keyword evidence="3" id="KW-1185">Reference proteome</keyword>
<reference evidence="2 3" key="1">
    <citation type="submission" date="2019-02" db="EMBL/GenBank/DDBJ databases">
        <title>Deep-cultivation of Planctomycetes and their phenomic and genomic characterization uncovers novel biology.</title>
        <authorList>
            <person name="Wiegand S."/>
            <person name="Jogler M."/>
            <person name="Boedeker C."/>
            <person name="Pinto D."/>
            <person name="Vollmers J."/>
            <person name="Rivas-Marin E."/>
            <person name="Kohn T."/>
            <person name="Peeters S.H."/>
            <person name="Heuer A."/>
            <person name="Rast P."/>
            <person name="Oberbeckmann S."/>
            <person name="Bunk B."/>
            <person name="Jeske O."/>
            <person name="Meyerdierks A."/>
            <person name="Storesund J.E."/>
            <person name="Kallscheuer N."/>
            <person name="Luecker S."/>
            <person name="Lage O.M."/>
            <person name="Pohl T."/>
            <person name="Merkel B.J."/>
            <person name="Hornburger P."/>
            <person name="Mueller R.-W."/>
            <person name="Bruemmer F."/>
            <person name="Labrenz M."/>
            <person name="Spormann A.M."/>
            <person name="Op Den Camp H."/>
            <person name="Overmann J."/>
            <person name="Amann R."/>
            <person name="Jetten M.S.M."/>
            <person name="Mascher T."/>
            <person name="Medema M.H."/>
            <person name="Devos D.P."/>
            <person name="Kaster A.-K."/>
            <person name="Ovreas L."/>
            <person name="Rohde M."/>
            <person name="Galperin M.Y."/>
            <person name="Jogler C."/>
        </authorList>
    </citation>
    <scope>NUCLEOTIDE SEQUENCE [LARGE SCALE GENOMIC DNA]</scope>
    <source>
        <strain evidence="2 3">Poly41</strain>
    </source>
</reference>
<feature type="transmembrane region" description="Helical" evidence="1">
    <location>
        <begin position="624"/>
        <end position="650"/>
    </location>
</feature>
<organism evidence="2 3">
    <name type="scientific">Novipirellula artificiosorum</name>
    <dbReference type="NCBI Taxonomy" id="2528016"/>
    <lineage>
        <taxon>Bacteria</taxon>
        <taxon>Pseudomonadati</taxon>
        <taxon>Planctomycetota</taxon>
        <taxon>Planctomycetia</taxon>
        <taxon>Pirellulales</taxon>
        <taxon>Pirellulaceae</taxon>
        <taxon>Novipirellula</taxon>
    </lineage>
</organism>
<feature type="transmembrane region" description="Helical" evidence="1">
    <location>
        <begin position="558"/>
        <end position="580"/>
    </location>
</feature>
<evidence type="ECO:0000313" key="3">
    <source>
        <dbReference type="Proteomes" id="UP000319143"/>
    </source>
</evidence>
<protein>
    <recommendedName>
        <fullName evidence="4">Transmembrane protein</fullName>
    </recommendedName>
</protein>
<feature type="transmembrane region" description="Helical" evidence="1">
    <location>
        <begin position="457"/>
        <end position="479"/>
    </location>
</feature>
<accession>A0A5C6D416</accession>
<gene>
    <name evidence="2" type="ORF">Poly41_61060</name>
</gene>
<keyword evidence="1" id="KW-0472">Membrane</keyword>
<evidence type="ECO:0000256" key="1">
    <source>
        <dbReference type="SAM" id="Phobius"/>
    </source>
</evidence>
<feature type="transmembrane region" description="Helical" evidence="1">
    <location>
        <begin position="81"/>
        <end position="104"/>
    </location>
</feature>
<evidence type="ECO:0008006" key="4">
    <source>
        <dbReference type="Google" id="ProtNLM"/>
    </source>
</evidence>
<dbReference type="RefSeq" id="WP_146530833.1">
    <property type="nucleotide sequence ID" value="NZ_SJPV01000016.1"/>
</dbReference>
<dbReference type="OrthoDB" id="283260at2"/>
<dbReference type="Proteomes" id="UP000319143">
    <property type="component" value="Unassembled WGS sequence"/>
</dbReference>
<proteinExistence type="predicted"/>
<keyword evidence="1" id="KW-1133">Transmembrane helix</keyword>
<feature type="transmembrane region" description="Helical" evidence="1">
    <location>
        <begin position="491"/>
        <end position="513"/>
    </location>
</feature>
<sequence>MSQEALLRNFSMPEDHVPPDAWVLRITDPPVDPRVGPKSFLLGLGGLGAALIVVAAVFPGLAHAIDSMLPRSVGYEVRAALFQTVACPLVMLLSFFVIAAMLWHGSILVRFAAVASGLIPATFAFVVMFYWKFYDPLFPQIALMTVVVQLIVGGAIALMLQWWTPWSLSEFRGHEDPIRPLDIRSIIELTGISAFVFAIVASVRVADVLDVAAYSSIVSMVLALITVASMATLLRRSKSTYRPMVVVVLLCLVVSYLANTLAAIDEYGTNNLQQKQPYIVLLSVYGAVMMLVGIWVCTEWLRGCGWYFFSRKDDANVVYPIGAFCYTPEVLRKQRESERGMDTSNPLAFEGLFQDSRLDDSPANQDAWVLQSLELAEHRSLSSASFMLGLVGLAAGLCGVCFVTSIVMKIVEVYFDQQPTFTMISLIYQTIAIPPLMLFAIMVVTPMFWYGSVLVRFGIAVCMILPGSVLFVVLLNLVVDGNIDGDFVEGYSAGLFSQLLGSGFVAVVVQFWTPWTLSHLRESVEPMPPMGIRSIIELTVIAAFSFAVFGAADVPGVMVGILFFGATGTLMSLVCIGVMVATLRHEKTNYRLAFASILPAMIATFVFNGFFAVEMFGWGGLIGYWWLVLPVSLYGSMLIGGTMLLALSWLRGCGWCCVNRKAIVRRAAT</sequence>
<feature type="transmembrane region" description="Helical" evidence="1">
    <location>
        <begin position="40"/>
        <end position="61"/>
    </location>
</feature>
<feature type="transmembrane region" description="Helical" evidence="1">
    <location>
        <begin position="241"/>
        <end position="258"/>
    </location>
</feature>
<feature type="transmembrane region" description="Helical" evidence="1">
    <location>
        <begin position="278"/>
        <end position="301"/>
    </location>
</feature>
<comment type="caution">
    <text evidence="2">The sequence shown here is derived from an EMBL/GenBank/DDBJ whole genome shotgun (WGS) entry which is preliminary data.</text>
</comment>
<feature type="transmembrane region" description="Helical" evidence="1">
    <location>
        <begin position="592"/>
        <end position="612"/>
    </location>
</feature>
<dbReference type="AlphaFoldDB" id="A0A5C6D416"/>
<feature type="transmembrane region" description="Helical" evidence="1">
    <location>
        <begin position="137"/>
        <end position="164"/>
    </location>
</feature>
<keyword evidence="1" id="KW-0812">Transmembrane</keyword>
<name>A0A5C6D416_9BACT</name>
<feature type="transmembrane region" description="Helical" evidence="1">
    <location>
        <begin position="111"/>
        <end position="131"/>
    </location>
</feature>
<feature type="transmembrane region" description="Helical" evidence="1">
    <location>
        <begin position="534"/>
        <end position="552"/>
    </location>
</feature>
<feature type="transmembrane region" description="Helical" evidence="1">
    <location>
        <begin position="212"/>
        <end position="234"/>
    </location>
</feature>
<dbReference type="EMBL" id="SJPV01000016">
    <property type="protein sequence ID" value="TWU31550.1"/>
    <property type="molecule type" value="Genomic_DNA"/>
</dbReference>
<feature type="transmembrane region" description="Helical" evidence="1">
    <location>
        <begin position="185"/>
        <end position="206"/>
    </location>
</feature>
<feature type="transmembrane region" description="Helical" evidence="1">
    <location>
        <begin position="427"/>
        <end position="450"/>
    </location>
</feature>
<feature type="transmembrane region" description="Helical" evidence="1">
    <location>
        <begin position="386"/>
        <end position="407"/>
    </location>
</feature>
<evidence type="ECO:0000313" key="2">
    <source>
        <dbReference type="EMBL" id="TWU31550.1"/>
    </source>
</evidence>